<comment type="caution">
    <text evidence="4">The sequence shown here is derived from an EMBL/GenBank/DDBJ whole genome shotgun (WGS) entry which is preliminary data.</text>
</comment>
<sequence length="771" mass="83651">MADDILRVFLSHTSELRAHPDGRNFVAAAESAVLKVGWVPADMQYFATRDEKPAAVCIEAVEKADIFVGLLGFRWGSAVTDEPGKSYTELEFDTASRMKPPLTRLMFLLAGNRALPIPPDLLRDENSAKQDAFRTRVLHEGLVVGSVAGPDEFEAALIHALTEEKDRRRRKDNAERATIGPATSPLARGRTVRLHSHPADGERRAHLAGLLGRVGFVVSAEDGDGPMIVGATYRAVATGMLSDPGSRPDVIVELDEDLAITSDAVRVPAYDTTADEVVERLRVALAAFLPPEPVVPVAAPASAAAPDALDQLTDELDFDPEHIAAFRADLRPERLRMLPAGLSDRQFLESCALMSGGRLTRAGVLLFGRQPERVLPSALVQCTHYLGTDRTAARESEHMHGPIAQQIERARQFIADRTGEGHPAEYPMIAVREVLANALVHRDYEDRERTVHVRLFADRLEISSPGAWAGRDLADDQAQDLGALAGESRRRNFRLASALTWVKLVEGEGSGIPTAVADCTRLDAPEPVVVRQNGFVKVVLRPGRRNQPAPVWNIPAHTVDFVGREDLLRQVEDAFAEGGPSAVVLHGGDGVGKTALAIEYARRHADDYDIAWYISNGEPYQVADQLTLLARTLQPSVAPGLADLATALRGKRSLVVIDDVADPAHVLPLLPAEAGHVLITSPRGDRTGVRPIAVGTFGRAESIELLRIRDEELTVSQADRLAAAVEDFPKDVAVVVDLLREAGLSVEDYLRAFGREARDETPGPDRSGPVD</sequence>
<dbReference type="Proteomes" id="UP001151002">
    <property type="component" value="Unassembled WGS sequence"/>
</dbReference>
<protein>
    <submittedName>
        <fullName evidence="4">DUF4062 domain-containing protein</fullName>
    </submittedName>
</protein>
<evidence type="ECO:0000256" key="1">
    <source>
        <dbReference type="SAM" id="MobiDB-lite"/>
    </source>
</evidence>
<keyword evidence="5" id="KW-1185">Reference proteome</keyword>
<dbReference type="Pfam" id="PF13191">
    <property type="entry name" value="AAA_16"/>
    <property type="match status" value="1"/>
</dbReference>
<feature type="domain" description="DUF4062" evidence="3">
    <location>
        <begin position="7"/>
        <end position="95"/>
    </location>
</feature>
<feature type="domain" description="Orc1-like AAA ATPase" evidence="2">
    <location>
        <begin position="561"/>
        <end position="704"/>
    </location>
</feature>
<name>A0ABT4ARH5_9ACTN</name>
<dbReference type="EMBL" id="JAPNTZ010000001">
    <property type="protein sequence ID" value="MCY1136831.1"/>
    <property type="molecule type" value="Genomic_DNA"/>
</dbReference>
<organism evidence="4 5">
    <name type="scientific">Paractinoplanes pyxinae</name>
    <dbReference type="NCBI Taxonomy" id="2997416"/>
    <lineage>
        <taxon>Bacteria</taxon>
        <taxon>Bacillati</taxon>
        <taxon>Actinomycetota</taxon>
        <taxon>Actinomycetes</taxon>
        <taxon>Micromonosporales</taxon>
        <taxon>Micromonosporaceae</taxon>
        <taxon>Paractinoplanes</taxon>
    </lineage>
</organism>
<dbReference type="Gene3D" id="3.30.565.60">
    <property type="match status" value="1"/>
</dbReference>
<accession>A0ABT4ARH5</accession>
<feature type="region of interest" description="Disordered" evidence="1">
    <location>
        <begin position="164"/>
        <end position="199"/>
    </location>
</feature>
<proteinExistence type="predicted"/>
<dbReference type="Pfam" id="PF13271">
    <property type="entry name" value="DUF4062"/>
    <property type="match status" value="1"/>
</dbReference>
<dbReference type="PANTHER" id="PTHR30595">
    <property type="entry name" value="GLPR-RELATED TRANSCRIPTIONAL REPRESSOR"/>
    <property type="match status" value="1"/>
</dbReference>
<dbReference type="InterPro" id="IPR025139">
    <property type="entry name" value="DUF4062"/>
</dbReference>
<gene>
    <name evidence="4" type="ORF">OWR29_02395</name>
</gene>
<dbReference type="SUPFAM" id="SSF52540">
    <property type="entry name" value="P-loop containing nucleoside triphosphate hydrolases"/>
    <property type="match status" value="1"/>
</dbReference>
<dbReference type="InterPro" id="IPR027417">
    <property type="entry name" value="P-loop_NTPase"/>
</dbReference>
<dbReference type="Pfam" id="PF13749">
    <property type="entry name" value="HATPase_c_4"/>
    <property type="match status" value="1"/>
</dbReference>
<reference evidence="4" key="1">
    <citation type="submission" date="2022-11" db="EMBL/GenBank/DDBJ databases">
        <authorList>
            <person name="Somphong A."/>
            <person name="Phongsopitanun W."/>
        </authorList>
    </citation>
    <scope>NUCLEOTIDE SEQUENCE</scope>
    <source>
        <strain evidence="4">Pm04-4</strain>
    </source>
</reference>
<evidence type="ECO:0000259" key="2">
    <source>
        <dbReference type="Pfam" id="PF13191"/>
    </source>
</evidence>
<dbReference type="Gene3D" id="3.40.50.300">
    <property type="entry name" value="P-loop containing nucleotide triphosphate hydrolases"/>
    <property type="match status" value="1"/>
</dbReference>
<dbReference type="RefSeq" id="WP_267560610.1">
    <property type="nucleotide sequence ID" value="NZ_JAPNTZ010000001.1"/>
</dbReference>
<dbReference type="PANTHER" id="PTHR30595:SF6">
    <property type="entry name" value="SCHLAFEN ALBA-2 DOMAIN-CONTAINING PROTEIN"/>
    <property type="match status" value="1"/>
</dbReference>
<dbReference type="InterPro" id="IPR041664">
    <property type="entry name" value="AAA_16"/>
</dbReference>
<evidence type="ECO:0000313" key="4">
    <source>
        <dbReference type="EMBL" id="MCY1136831.1"/>
    </source>
</evidence>
<evidence type="ECO:0000313" key="5">
    <source>
        <dbReference type="Proteomes" id="UP001151002"/>
    </source>
</evidence>
<evidence type="ECO:0000259" key="3">
    <source>
        <dbReference type="Pfam" id="PF13271"/>
    </source>
</evidence>
<dbReference type="InterPro" id="IPR038475">
    <property type="entry name" value="RecG_C_sf"/>
</dbReference>